<accession>A0AAN6Y5M4</accession>
<protein>
    <submittedName>
        <fullName evidence="3">Methylase</fullName>
    </submittedName>
</protein>
<evidence type="ECO:0000256" key="2">
    <source>
        <dbReference type="SAM" id="MobiDB-lite"/>
    </source>
</evidence>
<proteinExistence type="inferred from homology"/>
<keyword evidence="3" id="KW-0808">Transferase</keyword>
<keyword evidence="3" id="KW-0489">Methyltransferase</keyword>
<dbReference type="Pfam" id="PF13489">
    <property type="entry name" value="Methyltransf_23"/>
    <property type="match status" value="1"/>
</dbReference>
<dbReference type="PANTHER" id="PTHR43591">
    <property type="entry name" value="METHYLTRANSFERASE"/>
    <property type="match status" value="1"/>
</dbReference>
<feature type="compositionally biased region" description="Basic and acidic residues" evidence="2">
    <location>
        <begin position="17"/>
        <end position="31"/>
    </location>
</feature>
<organism evidence="3 4">
    <name type="scientific">Rhypophila decipiens</name>
    <dbReference type="NCBI Taxonomy" id="261697"/>
    <lineage>
        <taxon>Eukaryota</taxon>
        <taxon>Fungi</taxon>
        <taxon>Dikarya</taxon>
        <taxon>Ascomycota</taxon>
        <taxon>Pezizomycotina</taxon>
        <taxon>Sordariomycetes</taxon>
        <taxon>Sordariomycetidae</taxon>
        <taxon>Sordariales</taxon>
        <taxon>Naviculisporaceae</taxon>
        <taxon>Rhypophila</taxon>
    </lineage>
</organism>
<dbReference type="InterPro" id="IPR029063">
    <property type="entry name" value="SAM-dependent_MTases_sf"/>
</dbReference>
<dbReference type="PANTHER" id="PTHR43591:SF10">
    <property type="entry name" value="ABC TRANSMEMBRANE TYPE-1 DOMAIN-CONTAINING PROTEIN-RELATED"/>
    <property type="match status" value="1"/>
</dbReference>
<comment type="caution">
    <text evidence="3">The sequence shown here is derived from an EMBL/GenBank/DDBJ whole genome shotgun (WGS) entry which is preliminary data.</text>
</comment>
<comment type="similarity">
    <text evidence="1">Belongs to the methyltransferase superfamily. LaeA methyltransferase family.</text>
</comment>
<dbReference type="EMBL" id="MU858123">
    <property type="protein sequence ID" value="KAK4212666.1"/>
    <property type="molecule type" value="Genomic_DNA"/>
</dbReference>
<keyword evidence="4" id="KW-1185">Reference proteome</keyword>
<dbReference type="Proteomes" id="UP001301769">
    <property type="component" value="Unassembled WGS sequence"/>
</dbReference>
<sequence>MTSPSGLSAEEASPIKVDPDLEREDHVDDGLRSSTASLSSSILNYRKVNGRTYPNFKDAEYCHHMMYLVHDNALHLAPIKDPKMVLDIGTGTGLWATDFADQYPSAQVIGTDLSPIQPSWVPSNCTFQLDDATQPWTFPDSTFDFIHLRFLLGSVPDWPALYAEALRCLKPGGWLEHSDFTIRLCCDDGSVSIGSQDDPSSSCVYTTWNEFFAQAGEKTGRTFMVTDKDAHIDAMKSAGFEEADKIFTRNFKLPLGTWAADKRWKEIGAFNKASCEQGLEGYALYLGTQILGWSEEEMRELFGRMVEAMNRRDWHVYYPCATTWAQKPVS</sequence>
<gene>
    <name evidence="3" type="ORF">QBC37DRAFT_441298</name>
</gene>
<dbReference type="Gene3D" id="3.40.50.150">
    <property type="entry name" value="Vaccinia Virus protein VP39"/>
    <property type="match status" value="1"/>
</dbReference>
<dbReference type="GO" id="GO:0008168">
    <property type="term" value="F:methyltransferase activity"/>
    <property type="evidence" value="ECO:0007669"/>
    <property type="project" value="UniProtKB-KW"/>
</dbReference>
<reference evidence="3" key="1">
    <citation type="journal article" date="2023" name="Mol. Phylogenet. Evol.">
        <title>Genome-scale phylogeny and comparative genomics of the fungal order Sordariales.</title>
        <authorList>
            <person name="Hensen N."/>
            <person name="Bonometti L."/>
            <person name="Westerberg I."/>
            <person name="Brannstrom I.O."/>
            <person name="Guillou S."/>
            <person name="Cros-Aarteil S."/>
            <person name="Calhoun S."/>
            <person name="Haridas S."/>
            <person name="Kuo A."/>
            <person name="Mondo S."/>
            <person name="Pangilinan J."/>
            <person name="Riley R."/>
            <person name="LaButti K."/>
            <person name="Andreopoulos B."/>
            <person name="Lipzen A."/>
            <person name="Chen C."/>
            <person name="Yan M."/>
            <person name="Daum C."/>
            <person name="Ng V."/>
            <person name="Clum A."/>
            <person name="Steindorff A."/>
            <person name="Ohm R.A."/>
            <person name="Martin F."/>
            <person name="Silar P."/>
            <person name="Natvig D.O."/>
            <person name="Lalanne C."/>
            <person name="Gautier V."/>
            <person name="Ament-Velasquez S.L."/>
            <person name="Kruys A."/>
            <person name="Hutchinson M.I."/>
            <person name="Powell A.J."/>
            <person name="Barry K."/>
            <person name="Miller A.N."/>
            <person name="Grigoriev I.V."/>
            <person name="Debuchy R."/>
            <person name="Gladieux P."/>
            <person name="Hiltunen Thoren M."/>
            <person name="Johannesson H."/>
        </authorList>
    </citation>
    <scope>NUCLEOTIDE SEQUENCE</scope>
    <source>
        <strain evidence="3">PSN293</strain>
    </source>
</reference>
<evidence type="ECO:0000313" key="4">
    <source>
        <dbReference type="Proteomes" id="UP001301769"/>
    </source>
</evidence>
<name>A0AAN6Y5M4_9PEZI</name>
<dbReference type="SUPFAM" id="SSF53335">
    <property type="entry name" value="S-adenosyl-L-methionine-dependent methyltransferases"/>
    <property type="match status" value="1"/>
</dbReference>
<evidence type="ECO:0000256" key="1">
    <source>
        <dbReference type="ARBA" id="ARBA00038158"/>
    </source>
</evidence>
<evidence type="ECO:0000313" key="3">
    <source>
        <dbReference type="EMBL" id="KAK4212666.1"/>
    </source>
</evidence>
<dbReference type="CDD" id="cd02440">
    <property type="entry name" value="AdoMet_MTases"/>
    <property type="match status" value="1"/>
</dbReference>
<feature type="region of interest" description="Disordered" evidence="2">
    <location>
        <begin position="1"/>
        <end position="33"/>
    </location>
</feature>
<reference evidence="3" key="2">
    <citation type="submission" date="2023-05" db="EMBL/GenBank/DDBJ databases">
        <authorList>
            <consortium name="Lawrence Berkeley National Laboratory"/>
            <person name="Steindorff A."/>
            <person name="Hensen N."/>
            <person name="Bonometti L."/>
            <person name="Westerberg I."/>
            <person name="Brannstrom I.O."/>
            <person name="Guillou S."/>
            <person name="Cros-Aarteil S."/>
            <person name="Calhoun S."/>
            <person name="Haridas S."/>
            <person name="Kuo A."/>
            <person name="Mondo S."/>
            <person name="Pangilinan J."/>
            <person name="Riley R."/>
            <person name="Labutti K."/>
            <person name="Andreopoulos B."/>
            <person name="Lipzen A."/>
            <person name="Chen C."/>
            <person name="Yanf M."/>
            <person name="Daum C."/>
            <person name="Ng V."/>
            <person name="Clum A."/>
            <person name="Ohm R."/>
            <person name="Martin F."/>
            <person name="Silar P."/>
            <person name="Natvig D."/>
            <person name="Lalanne C."/>
            <person name="Gautier V."/>
            <person name="Ament-Velasquez S.L."/>
            <person name="Kruys A."/>
            <person name="Hutchinson M.I."/>
            <person name="Powell A.J."/>
            <person name="Barry K."/>
            <person name="Miller A.N."/>
            <person name="Grigoriev I.V."/>
            <person name="Debuchy R."/>
            <person name="Gladieux P."/>
            <person name="Thoren M.H."/>
            <person name="Johannesson H."/>
        </authorList>
    </citation>
    <scope>NUCLEOTIDE SEQUENCE</scope>
    <source>
        <strain evidence="3">PSN293</strain>
    </source>
</reference>
<dbReference type="AlphaFoldDB" id="A0AAN6Y5M4"/>
<dbReference type="GO" id="GO:0032259">
    <property type="term" value="P:methylation"/>
    <property type="evidence" value="ECO:0007669"/>
    <property type="project" value="UniProtKB-KW"/>
</dbReference>